<name>A0A484F2L5_9EURY</name>
<dbReference type="PANTHER" id="PTHR43420">
    <property type="entry name" value="ACETYLTRANSFERASE"/>
    <property type="match status" value="1"/>
</dbReference>
<dbReference type="InterPro" id="IPR000182">
    <property type="entry name" value="GNAT_dom"/>
</dbReference>
<keyword evidence="5" id="KW-1185">Reference proteome</keyword>
<feature type="domain" description="N-acetyltransferase" evidence="3">
    <location>
        <begin position="1"/>
        <end position="145"/>
    </location>
</feature>
<proteinExistence type="predicted"/>
<dbReference type="PROSITE" id="PS51186">
    <property type="entry name" value="GNAT"/>
    <property type="match status" value="1"/>
</dbReference>
<dbReference type="Proteomes" id="UP000294855">
    <property type="component" value="Unassembled WGS sequence"/>
</dbReference>
<dbReference type="RefSeq" id="WP_133517869.1">
    <property type="nucleotide sequence ID" value="NZ_JAHDUW010000001.1"/>
</dbReference>
<dbReference type="GO" id="GO:0016747">
    <property type="term" value="F:acyltransferase activity, transferring groups other than amino-acyl groups"/>
    <property type="evidence" value="ECO:0007669"/>
    <property type="project" value="InterPro"/>
</dbReference>
<gene>
    <name evidence="4" type="ORF">C7391_1425</name>
</gene>
<dbReference type="Pfam" id="PF00583">
    <property type="entry name" value="Acetyltransf_1"/>
    <property type="match status" value="1"/>
</dbReference>
<protein>
    <submittedName>
        <fullName evidence="4">Acetyltransferase (GNAT) family protein</fullName>
    </submittedName>
</protein>
<dbReference type="OrthoDB" id="125295at2157"/>
<dbReference type="InterPro" id="IPR050680">
    <property type="entry name" value="YpeA/RimI_acetyltransf"/>
</dbReference>
<dbReference type="PANTHER" id="PTHR43420:SF47">
    <property type="entry name" value="N-ACETYLTRANSFERASE DOMAIN-CONTAINING PROTEIN"/>
    <property type="match status" value="1"/>
</dbReference>
<evidence type="ECO:0000256" key="1">
    <source>
        <dbReference type="ARBA" id="ARBA00022679"/>
    </source>
</evidence>
<dbReference type="Gene3D" id="3.40.630.30">
    <property type="match status" value="1"/>
</dbReference>
<organism evidence="4 5">
    <name type="scientific">Methanimicrococcus blatticola</name>
    <dbReference type="NCBI Taxonomy" id="91560"/>
    <lineage>
        <taxon>Archaea</taxon>
        <taxon>Methanobacteriati</taxon>
        <taxon>Methanobacteriota</taxon>
        <taxon>Stenosarchaea group</taxon>
        <taxon>Methanomicrobia</taxon>
        <taxon>Methanosarcinales</taxon>
        <taxon>Methanosarcinaceae</taxon>
        <taxon>Methanimicrococcus</taxon>
    </lineage>
</organism>
<keyword evidence="2" id="KW-0012">Acyltransferase</keyword>
<evidence type="ECO:0000259" key="3">
    <source>
        <dbReference type="PROSITE" id="PS51186"/>
    </source>
</evidence>
<dbReference type="CDD" id="cd04301">
    <property type="entry name" value="NAT_SF"/>
    <property type="match status" value="1"/>
</dbReference>
<evidence type="ECO:0000313" key="5">
    <source>
        <dbReference type="Proteomes" id="UP000294855"/>
    </source>
</evidence>
<evidence type="ECO:0000256" key="2">
    <source>
        <dbReference type="ARBA" id="ARBA00023315"/>
    </source>
</evidence>
<reference evidence="4 5" key="1">
    <citation type="submission" date="2019-03" db="EMBL/GenBank/DDBJ databases">
        <title>Genomic Encyclopedia of Type Strains, Phase IV (KMG-IV): sequencing the most valuable type-strain genomes for metagenomic binning, comparative biology and taxonomic classification.</title>
        <authorList>
            <person name="Goeker M."/>
        </authorList>
    </citation>
    <scope>NUCLEOTIDE SEQUENCE [LARGE SCALE GENOMIC DNA]</scope>
    <source>
        <strain evidence="4 5">DSM 13328</strain>
    </source>
</reference>
<dbReference type="SUPFAM" id="SSF55729">
    <property type="entry name" value="Acyl-CoA N-acyltransferases (Nat)"/>
    <property type="match status" value="1"/>
</dbReference>
<dbReference type="InterPro" id="IPR016181">
    <property type="entry name" value="Acyl_CoA_acyltransferase"/>
</dbReference>
<dbReference type="EMBL" id="SNYS01000010">
    <property type="protein sequence ID" value="TDQ67871.1"/>
    <property type="molecule type" value="Genomic_DNA"/>
</dbReference>
<comment type="caution">
    <text evidence="4">The sequence shown here is derived from an EMBL/GenBank/DDBJ whole genome shotgun (WGS) entry which is preliminary data.</text>
</comment>
<accession>A0A484F2L5</accession>
<sequence length="145" mass="16547">MKFSEFTQDRIPDVTEMFIKAFNTPPWSDNWTEETVAKRLTQQISSPYDYGIIGEIDGKIAGMIVGNEEQYDNELHFTIKEFCTSVDCRGQGIGRKMINELETRLKERGVDKIFLATIQGEGTVGVYQKLGYDVSADMVMMEKKI</sequence>
<evidence type="ECO:0000313" key="4">
    <source>
        <dbReference type="EMBL" id="TDQ67871.1"/>
    </source>
</evidence>
<keyword evidence="1 4" id="KW-0808">Transferase</keyword>
<dbReference type="AlphaFoldDB" id="A0A484F2L5"/>